<dbReference type="Pfam" id="PF16751">
    <property type="entry name" value="RsdA_SigD_bd"/>
    <property type="match status" value="1"/>
</dbReference>
<feature type="domain" description="Anti-sigma-D factor RsdA sigma factor binding region" evidence="3">
    <location>
        <begin position="35"/>
        <end position="80"/>
    </location>
</feature>
<dbReference type="Proteomes" id="UP000733379">
    <property type="component" value="Unassembled WGS sequence"/>
</dbReference>
<keyword evidence="2" id="KW-0812">Transmembrane</keyword>
<feature type="region of interest" description="Disordered" evidence="1">
    <location>
        <begin position="1"/>
        <end position="33"/>
    </location>
</feature>
<feature type="transmembrane region" description="Helical" evidence="2">
    <location>
        <begin position="119"/>
        <end position="140"/>
    </location>
</feature>
<name>A0ABS6AX60_9NOCA</name>
<feature type="compositionally biased region" description="Low complexity" evidence="1">
    <location>
        <begin position="232"/>
        <end position="255"/>
    </location>
</feature>
<evidence type="ECO:0000313" key="5">
    <source>
        <dbReference type="Proteomes" id="UP000733379"/>
    </source>
</evidence>
<comment type="caution">
    <text evidence="4">The sequence shown here is derived from an EMBL/GenBank/DDBJ whole genome shotgun (WGS) entry which is preliminary data.</text>
</comment>
<dbReference type="EMBL" id="JAHKNI010000002">
    <property type="protein sequence ID" value="MBU3061574.1"/>
    <property type="molecule type" value="Genomic_DNA"/>
</dbReference>
<evidence type="ECO:0000313" key="4">
    <source>
        <dbReference type="EMBL" id="MBU3061574.1"/>
    </source>
</evidence>
<dbReference type="RefSeq" id="WP_215916437.1">
    <property type="nucleotide sequence ID" value="NZ_JAHKNI010000002.1"/>
</dbReference>
<evidence type="ECO:0000256" key="2">
    <source>
        <dbReference type="SAM" id="Phobius"/>
    </source>
</evidence>
<feature type="compositionally biased region" description="Low complexity" evidence="1">
    <location>
        <begin position="378"/>
        <end position="389"/>
    </location>
</feature>
<feature type="compositionally biased region" description="Basic and acidic residues" evidence="1">
    <location>
        <begin position="1"/>
        <end position="14"/>
    </location>
</feature>
<evidence type="ECO:0000256" key="1">
    <source>
        <dbReference type="SAM" id="MobiDB-lite"/>
    </source>
</evidence>
<gene>
    <name evidence="4" type="ORF">KO481_08565</name>
</gene>
<accession>A0ABS6AX60</accession>
<feature type="compositionally biased region" description="Polar residues" evidence="1">
    <location>
        <begin position="333"/>
        <end position="349"/>
    </location>
</feature>
<protein>
    <recommendedName>
        <fullName evidence="3">Anti-sigma-D factor RsdA sigma factor binding region domain-containing protein</fullName>
    </recommendedName>
</protein>
<feature type="region of interest" description="Disordered" evidence="1">
    <location>
        <begin position="229"/>
        <end position="276"/>
    </location>
</feature>
<dbReference type="InterPro" id="IPR031928">
    <property type="entry name" value="RsdA_SigD-bd"/>
</dbReference>
<evidence type="ECO:0000259" key="3">
    <source>
        <dbReference type="Pfam" id="PF16751"/>
    </source>
</evidence>
<feature type="compositionally biased region" description="Pro residues" evidence="1">
    <location>
        <begin position="390"/>
        <end position="399"/>
    </location>
</feature>
<feature type="compositionally biased region" description="Pro residues" evidence="1">
    <location>
        <begin position="309"/>
        <end position="322"/>
    </location>
</feature>
<sequence>MARDGERGRGDWKARLGSHNSGPYADDSGDTGPVDIVAVRRDDALIDAIASDGPIETGSDEEFALAALLANWRSDIVDEPLPAGPDLDDIVAAVNQEIGARQVRTVANKRGHLRLVRPLMGAAAAIALIAGGMTAFSYSAQPGDPLWKVKEVVFSEQAQTTIANNATNDLAKAQVMIEQGEPLQAKALLQSAQTNATQLDDSSRKETVTSKWNQVWTSLNAQHPDIAASLLPTPASGSGEPTTTPSSPTTSRGGNPASGGTTSPTSRPPNTLPGGIPIPTLPPVVVPTLPPVVMPTLPPIVVPTLPGLPGQPGPTHAAPPPAGGTTVSPAKPGSTTAHPSSMPGTSSTIAVEPTASMPQQKPTAPGVPSAHPGPGPILPTALPLPTSLPQLPPLLPGAR</sequence>
<keyword evidence="5" id="KW-1185">Reference proteome</keyword>
<reference evidence="4 5" key="1">
    <citation type="submission" date="2021-06" db="EMBL/GenBank/DDBJ databases">
        <title>Actinomycetes sequencing.</title>
        <authorList>
            <person name="Shan Q."/>
        </authorList>
    </citation>
    <scope>NUCLEOTIDE SEQUENCE [LARGE SCALE GENOMIC DNA]</scope>
    <source>
        <strain evidence="4 5">NEAU-G5</strain>
    </source>
</reference>
<organism evidence="4 5">
    <name type="scientific">Nocardia albiluteola</name>
    <dbReference type="NCBI Taxonomy" id="2842303"/>
    <lineage>
        <taxon>Bacteria</taxon>
        <taxon>Bacillati</taxon>
        <taxon>Actinomycetota</taxon>
        <taxon>Actinomycetes</taxon>
        <taxon>Mycobacteriales</taxon>
        <taxon>Nocardiaceae</taxon>
        <taxon>Nocardia</taxon>
    </lineage>
</organism>
<keyword evidence="2" id="KW-1133">Transmembrane helix</keyword>
<dbReference type="Gene3D" id="6.10.250.1300">
    <property type="match status" value="1"/>
</dbReference>
<proteinExistence type="predicted"/>
<feature type="region of interest" description="Disordered" evidence="1">
    <location>
        <begin position="305"/>
        <end position="399"/>
    </location>
</feature>
<keyword evidence="2" id="KW-0472">Membrane</keyword>